<evidence type="ECO:0000256" key="2">
    <source>
        <dbReference type="ARBA" id="ARBA00022694"/>
    </source>
</evidence>
<protein>
    <recommendedName>
        <fullName evidence="4">tRNA-splicing endonuclease subunit Sen54 N-terminal domain-containing protein</fullName>
    </recommendedName>
</protein>
<dbReference type="GO" id="GO:0000379">
    <property type="term" value="P:tRNA-type intron splice site recognition and cleavage"/>
    <property type="evidence" value="ECO:0007669"/>
    <property type="project" value="TreeGrafter"/>
</dbReference>
<evidence type="ECO:0000313" key="5">
    <source>
        <dbReference type="EMBL" id="CEL91890.1"/>
    </source>
</evidence>
<dbReference type="STRING" id="1169540.A0A0G4E919"/>
<dbReference type="GO" id="GO:0000214">
    <property type="term" value="C:tRNA-intron endonuclease complex"/>
    <property type="evidence" value="ECO:0007669"/>
    <property type="project" value="TreeGrafter"/>
</dbReference>
<feature type="domain" description="tRNA-splicing endonuclease subunit Sen54 N-terminal" evidence="4">
    <location>
        <begin position="97"/>
        <end position="151"/>
    </location>
</feature>
<dbReference type="VEuPathDB" id="CryptoDB:Vbra_1493"/>
<dbReference type="AlphaFoldDB" id="A0A0G4E919"/>
<accession>A0A0G4E919</accession>
<dbReference type="Pfam" id="PF12928">
    <property type="entry name" value="tRNA_int_end_N2"/>
    <property type="match status" value="1"/>
</dbReference>
<name>A0A0G4E919_VITBC</name>
<dbReference type="InterPro" id="IPR024336">
    <property type="entry name" value="tRNA_splic_suSen54_N"/>
</dbReference>
<feature type="region of interest" description="Disordered" evidence="3">
    <location>
        <begin position="1"/>
        <end position="54"/>
    </location>
</feature>
<reference evidence="5 6" key="1">
    <citation type="submission" date="2014-11" db="EMBL/GenBank/DDBJ databases">
        <authorList>
            <person name="Zhu J."/>
            <person name="Qi W."/>
            <person name="Song R."/>
        </authorList>
    </citation>
    <scope>NUCLEOTIDE SEQUENCE [LARGE SCALE GENOMIC DNA]</scope>
</reference>
<keyword evidence="6" id="KW-1185">Reference proteome</keyword>
<comment type="similarity">
    <text evidence="1">Belongs to the SEN54 family.</text>
</comment>
<proteinExistence type="inferred from homology"/>
<sequence>MSSMEPSGGSTPSSMATDQPRSKRERVKRGQLMPKRGQRLTQTPKEAGTSQGIGVDIEEACPKLVALYRQQVEAHTDSAKPGGAAAAASASDPDASQRTVVIWMNDLGVGMVVRPRGKVVQSLGWNIPPGRQMLHVEEVLYLKERGSLDVWDESGRRWSVQDAYDTLMDLHDRQLKDEAGRPLSVSLTCYIVYAHMKRAGYALQRRHPAALPTDSLPSPEEAMARLPAPHPSTNMSRRVFANFQRSAQSDRPTEPDKASGEAPDVLSSALSRLGDCDGGGGAMSAVKEVECDAGERVWRVFMPCDRRPSFDEAPDYVLHVAKWTEPLCEFFEDPEVLHDLHAASSPPAEPSDIPPAKKARTTAEDDTRQVPPAAAAADGGGGGECGEEAGSACGVGGEDGAGGAPRMGHLVAVVENASICFFKVELLEDNCRIGGDGAGRRGR</sequence>
<evidence type="ECO:0000313" key="6">
    <source>
        <dbReference type="Proteomes" id="UP000041254"/>
    </source>
</evidence>
<dbReference type="OrthoDB" id="408683at2759"/>
<organism evidence="5 6">
    <name type="scientific">Vitrella brassicaformis (strain CCMP3155)</name>
    <dbReference type="NCBI Taxonomy" id="1169540"/>
    <lineage>
        <taxon>Eukaryota</taxon>
        <taxon>Sar</taxon>
        <taxon>Alveolata</taxon>
        <taxon>Colpodellida</taxon>
        <taxon>Vitrellaceae</taxon>
        <taxon>Vitrella</taxon>
    </lineage>
</organism>
<dbReference type="InterPro" id="IPR024337">
    <property type="entry name" value="tRNA_splic_suSen54"/>
</dbReference>
<evidence type="ECO:0000259" key="4">
    <source>
        <dbReference type="Pfam" id="PF12928"/>
    </source>
</evidence>
<dbReference type="PANTHER" id="PTHR21027:SF1">
    <property type="entry name" value="TRNA-SPLICING ENDONUCLEASE SUBUNIT SEN54"/>
    <property type="match status" value="1"/>
</dbReference>
<dbReference type="InParanoid" id="A0A0G4E919"/>
<dbReference type="PANTHER" id="PTHR21027">
    <property type="entry name" value="TRNA-SPLICING ENDONUCLEASE SUBUNIT SEN54"/>
    <property type="match status" value="1"/>
</dbReference>
<feature type="region of interest" description="Disordered" evidence="3">
    <location>
        <begin position="210"/>
        <end position="235"/>
    </location>
</feature>
<dbReference type="EMBL" id="CDMY01000027">
    <property type="protein sequence ID" value="CEL91890.1"/>
    <property type="molecule type" value="Genomic_DNA"/>
</dbReference>
<feature type="compositionally biased region" description="Polar residues" evidence="3">
    <location>
        <begin position="1"/>
        <end position="19"/>
    </location>
</feature>
<feature type="region of interest" description="Disordered" evidence="3">
    <location>
        <begin position="341"/>
        <end position="387"/>
    </location>
</feature>
<dbReference type="Proteomes" id="UP000041254">
    <property type="component" value="Unassembled WGS sequence"/>
</dbReference>
<evidence type="ECO:0000256" key="3">
    <source>
        <dbReference type="SAM" id="MobiDB-lite"/>
    </source>
</evidence>
<evidence type="ECO:0000256" key="1">
    <source>
        <dbReference type="ARBA" id="ARBA00005736"/>
    </source>
</evidence>
<feature type="compositionally biased region" description="Polar residues" evidence="3">
    <location>
        <begin position="39"/>
        <end position="52"/>
    </location>
</feature>
<gene>
    <name evidence="5" type="ORF">Vbra_1493</name>
</gene>
<keyword evidence="2" id="KW-0819">tRNA processing</keyword>